<evidence type="ECO:0000313" key="1">
    <source>
        <dbReference type="EMBL" id="MPM15044.1"/>
    </source>
</evidence>
<dbReference type="EMBL" id="VSSQ01002377">
    <property type="protein sequence ID" value="MPM15044.1"/>
    <property type="molecule type" value="Genomic_DNA"/>
</dbReference>
<comment type="caution">
    <text evidence="1">The sequence shown here is derived from an EMBL/GenBank/DDBJ whole genome shotgun (WGS) entry which is preliminary data.</text>
</comment>
<reference evidence="1" key="1">
    <citation type="submission" date="2019-08" db="EMBL/GenBank/DDBJ databases">
        <authorList>
            <person name="Kucharzyk K."/>
            <person name="Murdoch R.W."/>
            <person name="Higgins S."/>
            <person name="Loffler F."/>
        </authorList>
    </citation>
    <scope>NUCLEOTIDE SEQUENCE</scope>
</reference>
<sequence>MVPETYYQKPITVVIKTPRNPLVGGMGVGVRTTVMGYFVRFDVAWGIEELHIYSPRYVLSFSLDF</sequence>
<protein>
    <recommendedName>
        <fullName evidence="2">Bacterial surface antigen (D15) domain-containing protein</fullName>
    </recommendedName>
</protein>
<gene>
    <name evidence="1" type="ORF">SDC9_61409</name>
</gene>
<dbReference type="AlphaFoldDB" id="A0A644XLS4"/>
<name>A0A644XLS4_9ZZZZ</name>
<organism evidence="1">
    <name type="scientific">bioreactor metagenome</name>
    <dbReference type="NCBI Taxonomy" id="1076179"/>
    <lineage>
        <taxon>unclassified sequences</taxon>
        <taxon>metagenomes</taxon>
        <taxon>ecological metagenomes</taxon>
    </lineage>
</organism>
<evidence type="ECO:0008006" key="2">
    <source>
        <dbReference type="Google" id="ProtNLM"/>
    </source>
</evidence>
<proteinExistence type="predicted"/>
<accession>A0A644XLS4</accession>